<dbReference type="SUPFAM" id="SSF48452">
    <property type="entry name" value="TPR-like"/>
    <property type="match status" value="1"/>
</dbReference>
<organism evidence="2 3">
    <name type="scientific">Methanocalculus chunghsingensis</name>
    <dbReference type="NCBI Taxonomy" id="156457"/>
    <lineage>
        <taxon>Archaea</taxon>
        <taxon>Methanobacteriati</taxon>
        <taxon>Methanobacteriota</taxon>
        <taxon>Stenosarchaea group</taxon>
        <taxon>Methanomicrobia</taxon>
        <taxon>Methanomicrobiales</taxon>
        <taxon>Methanocalculaceae</taxon>
        <taxon>Methanocalculus</taxon>
    </lineage>
</organism>
<dbReference type="SUPFAM" id="SSF48371">
    <property type="entry name" value="ARM repeat"/>
    <property type="match status" value="1"/>
</dbReference>
<dbReference type="Pfam" id="PF13181">
    <property type="entry name" value="TPR_8"/>
    <property type="match status" value="1"/>
</dbReference>
<evidence type="ECO:0008006" key="4">
    <source>
        <dbReference type="Google" id="ProtNLM"/>
    </source>
</evidence>
<keyword evidence="3" id="KW-1185">Reference proteome</keyword>
<dbReference type="PROSITE" id="PS50005">
    <property type="entry name" value="TPR"/>
    <property type="match status" value="1"/>
</dbReference>
<dbReference type="Pfam" id="PF13646">
    <property type="entry name" value="HEAT_2"/>
    <property type="match status" value="1"/>
</dbReference>
<dbReference type="PANTHER" id="PTHR12697:SF5">
    <property type="entry name" value="DEOXYHYPUSINE HYDROXYLASE"/>
    <property type="match status" value="1"/>
</dbReference>
<dbReference type="InterPro" id="IPR011990">
    <property type="entry name" value="TPR-like_helical_dom_sf"/>
</dbReference>
<protein>
    <recommendedName>
        <fullName evidence="4">Tetratricopeptide repeat protein</fullName>
    </recommendedName>
</protein>
<dbReference type="InterPro" id="IPR019734">
    <property type="entry name" value="TPR_rpt"/>
</dbReference>
<feature type="repeat" description="TPR" evidence="1">
    <location>
        <begin position="110"/>
        <end position="143"/>
    </location>
</feature>
<gene>
    <name evidence="2" type="ORF">RJ53_00180</name>
</gene>
<dbReference type="SMART" id="SM00028">
    <property type="entry name" value="TPR"/>
    <property type="match status" value="3"/>
</dbReference>
<proteinExistence type="predicted"/>
<accession>A0A8J8B5V7</accession>
<dbReference type="InterPro" id="IPR011989">
    <property type="entry name" value="ARM-like"/>
</dbReference>
<dbReference type="Gene3D" id="1.25.40.10">
    <property type="entry name" value="Tetratricopeptide repeat domain"/>
    <property type="match status" value="1"/>
</dbReference>
<dbReference type="InterPro" id="IPR004155">
    <property type="entry name" value="PBS_lyase_HEAT"/>
</dbReference>
<dbReference type="EMBL" id="JWHL01000001">
    <property type="protein sequence ID" value="MBR1367992.1"/>
    <property type="molecule type" value="Genomic_DNA"/>
</dbReference>
<dbReference type="InterPro" id="IPR016024">
    <property type="entry name" value="ARM-type_fold"/>
</dbReference>
<dbReference type="Proteomes" id="UP000730161">
    <property type="component" value="Unassembled WGS sequence"/>
</dbReference>
<dbReference type="GO" id="GO:0016491">
    <property type="term" value="F:oxidoreductase activity"/>
    <property type="evidence" value="ECO:0007669"/>
    <property type="project" value="TreeGrafter"/>
</dbReference>
<evidence type="ECO:0000256" key="1">
    <source>
        <dbReference type="PROSITE-ProRule" id="PRU00339"/>
    </source>
</evidence>
<dbReference type="Gene3D" id="1.25.10.10">
    <property type="entry name" value="Leucine-rich Repeat Variant"/>
    <property type="match status" value="2"/>
</dbReference>
<dbReference type="SMART" id="SM00567">
    <property type="entry name" value="EZ_HEAT"/>
    <property type="match status" value="3"/>
</dbReference>
<keyword evidence="1" id="KW-0802">TPR repeat</keyword>
<sequence length="566" mass="63101">MERNPEDPKAWIERAKALMKCRMLTEAEEQIKEVLRRYPDDGDGWYLHGLLMNMIGSRAFAKESLTKAIGTLKNPGPAQYALGSILAFEGQDDEALIMFDAALREDIHDPDAWYARGRALLRMRRYRQAIISFDHVLEEKPADHHATEARREAIRMMNREQAVRDGDREFEALREEADYEQLARMLEHAGDAKAKKAAGILINLGRGSTRHIRPLLSHDDPIIRLRALHTLLALDDQDCADIYVQIALKMKTPEEGGGQRSAALLDEIGHALRRMRINSTPTLEEALQSNDEIRIVRAIRLLERAGFEETIIHLLSATSSASITVIYAALTALGAIGDERAIDRVASLMKSPDPAVRERARAVNRLIIQRSLPALMRRYASADADEQSCLLAILDEAGGDAIPDLLRMLRFEEDSIIREAASEALIAASDPTSVQHLIDSLISADTRLADHVIAALIHIGPAAVPHLMDLLIDPRRRVRERTSDTLTGMGRNALPALIGAIYAEDPALRDAASAVLIRIGTIAVPALEDALHQSDEQDQIRDLIGRIRKNERMERLLAEYRGEEPI</sequence>
<comment type="caution">
    <text evidence="2">The sequence shown here is derived from an EMBL/GenBank/DDBJ whole genome shotgun (WGS) entry which is preliminary data.</text>
</comment>
<evidence type="ECO:0000313" key="3">
    <source>
        <dbReference type="Proteomes" id="UP000730161"/>
    </source>
</evidence>
<dbReference type="PANTHER" id="PTHR12697">
    <property type="entry name" value="PBS LYASE HEAT-LIKE PROTEIN"/>
    <property type="match status" value="1"/>
</dbReference>
<dbReference type="AlphaFoldDB" id="A0A8J8B5V7"/>
<evidence type="ECO:0000313" key="2">
    <source>
        <dbReference type="EMBL" id="MBR1367992.1"/>
    </source>
</evidence>
<reference evidence="2" key="1">
    <citation type="submission" date="2014-12" db="EMBL/GenBank/DDBJ databases">
        <authorList>
            <person name="Huang H.-H."/>
            <person name="Chen S.-C."/>
            <person name="Lai M.-C."/>
        </authorList>
    </citation>
    <scope>NUCLEOTIDE SEQUENCE</scope>
    <source>
        <strain evidence="2">K1F9705b</strain>
    </source>
</reference>
<name>A0A8J8B5V7_9EURY</name>